<evidence type="ECO:0000313" key="3">
    <source>
        <dbReference type="EMBL" id="AMY22663.1"/>
    </source>
</evidence>
<dbReference type="InterPro" id="IPR012349">
    <property type="entry name" value="Split_barrel_FMN-bd"/>
</dbReference>
<dbReference type="RefSeq" id="WP_063216270.1">
    <property type="nucleotide sequence ID" value="NZ_CP015220.1"/>
</dbReference>
<dbReference type="NCBIfam" id="TIGR00026">
    <property type="entry name" value="hi_GC_TIGR00026"/>
    <property type="match status" value="1"/>
</dbReference>
<dbReference type="EMBL" id="CP015220">
    <property type="protein sequence ID" value="AMY22663.1"/>
    <property type="molecule type" value="Genomic_DNA"/>
</dbReference>
<dbReference type="InterPro" id="IPR004378">
    <property type="entry name" value="F420H2_quin_Rdtase"/>
</dbReference>
<dbReference type="PATRIC" id="fig|1653479.3.peg.1370"/>
<evidence type="ECO:0000256" key="2">
    <source>
        <dbReference type="ARBA" id="ARBA00049106"/>
    </source>
</evidence>
<dbReference type="PANTHER" id="PTHR39428:SF3">
    <property type="entry name" value="DEAZAFLAVIN-DEPENDENT NITROREDUCTASE"/>
    <property type="match status" value="1"/>
</dbReference>
<proteinExistence type="inferred from homology"/>
<dbReference type="PANTHER" id="PTHR39428">
    <property type="entry name" value="F420H(2)-DEPENDENT QUINONE REDUCTASE RV1261C"/>
    <property type="match status" value="1"/>
</dbReference>
<protein>
    <submittedName>
        <fullName evidence="3">Putative nitroreductase</fullName>
        <ecNumber evidence="3">1.-.-.-</ecNumber>
    </submittedName>
</protein>
<keyword evidence="4" id="KW-1185">Reference proteome</keyword>
<dbReference type="GO" id="GO:0070967">
    <property type="term" value="F:coenzyme F420 binding"/>
    <property type="evidence" value="ECO:0007669"/>
    <property type="project" value="TreeGrafter"/>
</dbReference>
<evidence type="ECO:0000256" key="1">
    <source>
        <dbReference type="ARBA" id="ARBA00008710"/>
    </source>
</evidence>
<name>A0A143QHN0_RHOFA</name>
<gene>
    <name evidence="3" type="ORF">A3Q41_01355</name>
</gene>
<reference evidence="3 4" key="1">
    <citation type="journal article" date="2016" name="Genome Announc.">
        <title>Complete Genome and Plasmid Sequences for Rhodococcus fascians D188 and Draft Sequences for Rhodococcus Isolates PBTS 1 and PBTS 2.</title>
        <authorList>
            <person name="Stamler R.A."/>
            <person name="Vereecke D."/>
            <person name="Zhang Y."/>
            <person name="Schilkey F."/>
            <person name="Devitt N."/>
            <person name="Randall J.J."/>
        </authorList>
    </citation>
    <scope>NUCLEOTIDE SEQUENCE [LARGE SCALE GENOMIC DNA]</scope>
    <source>
        <strain evidence="3 4">PBTS2</strain>
    </source>
</reference>
<sequence>MAIVGAHVLNNETETELSPKSWVRELTQEILERGTTEGSDYQGRPVVLFTITGAKSGKKRYVPLMRVEADGKYAMVGSNGAGTTNPSWYYNIKANPTVTVQDGTKVVTLNARELDGAEREQWWKLAVESFPQYAEFQSQTDRQLPVIILE</sequence>
<dbReference type="Proteomes" id="UP000076038">
    <property type="component" value="Chromosome"/>
</dbReference>
<comment type="catalytic activity">
    <reaction evidence="2">
        <text>oxidized coenzyme F420-(gamma-L-Glu)(n) + a quinol + H(+) = reduced coenzyme F420-(gamma-L-Glu)(n) + a quinone</text>
        <dbReference type="Rhea" id="RHEA:39663"/>
        <dbReference type="Rhea" id="RHEA-COMP:12939"/>
        <dbReference type="Rhea" id="RHEA-COMP:14378"/>
        <dbReference type="ChEBI" id="CHEBI:15378"/>
        <dbReference type="ChEBI" id="CHEBI:24646"/>
        <dbReference type="ChEBI" id="CHEBI:132124"/>
        <dbReference type="ChEBI" id="CHEBI:133980"/>
        <dbReference type="ChEBI" id="CHEBI:139511"/>
    </reaction>
</comment>
<comment type="similarity">
    <text evidence="1">Belongs to the F420H(2)-dependent quinone reductase family.</text>
</comment>
<dbReference type="Gene3D" id="2.30.110.10">
    <property type="entry name" value="Electron Transport, Fmn-binding Protein, Chain A"/>
    <property type="match status" value="1"/>
</dbReference>
<dbReference type="Pfam" id="PF04075">
    <property type="entry name" value="F420H2_quin_red"/>
    <property type="match status" value="1"/>
</dbReference>
<accession>A0A143QHN0</accession>
<dbReference type="GO" id="GO:0052755">
    <property type="term" value="F:coenzyme F420H2:quinone oxidoreductase activity"/>
    <property type="evidence" value="ECO:0007669"/>
    <property type="project" value="RHEA"/>
</dbReference>
<dbReference type="AlphaFoldDB" id="A0A143QHN0"/>
<dbReference type="KEGG" id="rhs:A3Q41_01355"/>
<reference evidence="4" key="2">
    <citation type="submission" date="2016-04" db="EMBL/GenBank/DDBJ databases">
        <title>Complete Genome and Plasmid Sequences for Rhodococcus fascians D188 and Draft Sequences for Rhodococcus spp. Isolates PBTS 1 and PBTS 2.</title>
        <authorList>
            <person name="Stamer R."/>
            <person name="Vereecke D."/>
            <person name="Zhang Y."/>
            <person name="Schilkey F."/>
            <person name="Devitt N."/>
            <person name="Randall J."/>
        </authorList>
    </citation>
    <scope>NUCLEOTIDE SEQUENCE [LARGE SCALE GENOMIC DNA]</scope>
    <source>
        <strain evidence="4">PBTS2</strain>
    </source>
</reference>
<dbReference type="EC" id="1.-.-.-" evidence="3"/>
<dbReference type="OrthoDB" id="8225825at2"/>
<dbReference type="GO" id="GO:0005886">
    <property type="term" value="C:plasma membrane"/>
    <property type="evidence" value="ECO:0007669"/>
    <property type="project" value="TreeGrafter"/>
</dbReference>
<evidence type="ECO:0000313" key="4">
    <source>
        <dbReference type="Proteomes" id="UP000076038"/>
    </source>
</evidence>
<keyword evidence="3" id="KW-0560">Oxidoreductase</keyword>
<organism evidence="3 4">
    <name type="scientific">Rhodococcoides fascians</name>
    <name type="common">Rhodococcus fascians</name>
    <dbReference type="NCBI Taxonomy" id="1828"/>
    <lineage>
        <taxon>Bacteria</taxon>
        <taxon>Bacillati</taxon>
        <taxon>Actinomycetota</taxon>
        <taxon>Actinomycetes</taxon>
        <taxon>Mycobacteriales</taxon>
        <taxon>Nocardiaceae</taxon>
        <taxon>Rhodococcoides</taxon>
    </lineage>
</organism>